<evidence type="ECO:0000313" key="3">
    <source>
        <dbReference type="EnsemblPlants" id="MELO3C002210.2.1"/>
    </source>
</evidence>
<protein>
    <recommendedName>
        <fullName evidence="2">HPP transmembrane region domain-containing protein</fullName>
    </recommendedName>
</protein>
<feature type="transmembrane region" description="Helical" evidence="1">
    <location>
        <begin position="257"/>
        <end position="279"/>
    </location>
</feature>
<keyword evidence="1" id="KW-0472">Membrane</keyword>
<reference evidence="3" key="1">
    <citation type="submission" date="2023-03" db="UniProtKB">
        <authorList>
            <consortium name="EnsemblPlants"/>
        </authorList>
    </citation>
    <scope>IDENTIFICATION</scope>
</reference>
<feature type="transmembrane region" description="Helical" evidence="1">
    <location>
        <begin position="43"/>
        <end position="62"/>
    </location>
</feature>
<feature type="transmembrane region" description="Helical" evidence="1">
    <location>
        <begin position="322"/>
        <end position="344"/>
    </location>
</feature>
<feature type="transmembrane region" description="Helical" evidence="1">
    <location>
        <begin position="227"/>
        <end position="245"/>
    </location>
</feature>
<evidence type="ECO:0000256" key="1">
    <source>
        <dbReference type="SAM" id="Phobius"/>
    </source>
</evidence>
<sequence length="350" mass="38327">LFPKSHSPPNGVFVRFTFEFTLHAINILTIFYFLYIFILYHKLRFAAFAILSLFLSIFPIFCRQISKKRLVEIELQRVGGGSRVESGMSLQLKPIHHHLHHHGGRHCHKPYQPSYREKIQAPSACMLNHSLVSLLPICHLLNGKRGIPVRSLGLFNDWRRRRSRGSDGIGHRSIVASSIAGTPVSDGSKPEKGFVSPPLSDILWPSAGAFAAMALLGKMDQILAPKGLSMTIAPLGAVCAVLFATPSAPAARKYNIFMAQIGCAAIGVLAFTLLGPGWLARSSALAASMAFMIYTGSTHPPAASLPILFIDGAKMQQLNFWYALFPGAAGCILLCLIQELVVLLKEKIKF</sequence>
<dbReference type="Gramene" id="MELO3C002210.2.1">
    <property type="protein sequence ID" value="MELO3C002210.2.1"/>
    <property type="gene ID" value="MELO3C002210.2"/>
</dbReference>
<keyword evidence="1" id="KW-1133">Transmembrane helix</keyword>
<organism evidence="3">
    <name type="scientific">Cucumis melo</name>
    <name type="common">Muskmelon</name>
    <dbReference type="NCBI Taxonomy" id="3656"/>
    <lineage>
        <taxon>Eukaryota</taxon>
        <taxon>Viridiplantae</taxon>
        <taxon>Streptophyta</taxon>
        <taxon>Embryophyta</taxon>
        <taxon>Tracheophyta</taxon>
        <taxon>Spermatophyta</taxon>
        <taxon>Magnoliopsida</taxon>
        <taxon>eudicotyledons</taxon>
        <taxon>Gunneridae</taxon>
        <taxon>Pentapetalae</taxon>
        <taxon>rosids</taxon>
        <taxon>fabids</taxon>
        <taxon>Cucurbitales</taxon>
        <taxon>Cucurbitaceae</taxon>
        <taxon>Benincaseae</taxon>
        <taxon>Cucumis</taxon>
    </lineage>
</organism>
<feature type="transmembrane region" description="Helical" evidence="1">
    <location>
        <begin position="12"/>
        <end position="37"/>
    </location>
</feature>
<dbReference type="AlphaFoldDB" id="A0A9I9CE04"/>
<evidence type="ECO:0000259" key="2">
    <source>
        <dbReference type="Pfam" id="PF04982"/>
    </source>
</evidence>
<dbReference type="InterPro" id="IPR007065">
    <property type="entry name" value="HPP"/>
</dbReference>
<dbReference type="Pfam" id="PF04982">
    <property type="entry name" value="TM_HPP"/>
    <property type="match status" value="1"/>
</dbReference>
<dbReference type="InterPro" id="IPR058581">
    <property type="entry name" value="TM_HPP"/>
</dbReference>
<feature type="domain" description="HPP transmembrane region" evidence="2">
    <location>
        <begin position="197"/>
        <end position="341"/>
    </location>
</feature>
<accession>A0A9I9CE04</accession>
<name>A0A9I9CE04_CUCME</name>
<feature type="transmembrane region" description="Helical" evidence="1">
    <location>
        <begin position="291"/>
        <end position="310"/>
    </location>
</feature>
<dbReference type="PANTHER" id="PTHR33741:SF1">
    <property type="entry name" value="HPP FAMILY PROTEIN, EXPRESSED"/>
    <property type="match status" value="1"/>
</dbReference>
<dbReference type="PANTHER" id="PTHR33741">
    <property type="entry name" value="TRANSMEMBRANE PROTEIN DDB_G0269096-RELATED"/>
    <property type="match status" value="1"/>
</dbReference>
<dbReference type="EnsemblPlants" id="MELO3C002210.2.1">
    <property type="protein sequence ID" value="MELO3C002210.2.1"/>
    <property type="gene ID" value="MELO3C002210.2"/>
</dbReference>
<proteinExistence type="predicted"/>
<keyword evidence="1" id="KW-0812">Transmembrane</keyword>